<comment type="caution">
    <text evidence="2">The sequence shown here is derived from an EMBL/GenBank/DDBJ whole genome shotgun (WGS) entry which is preliminary data.</text>
</comment>
<protein>
    <recommendedName>
        <fullName evidence="4">Lipoprotein</fullName>
    </recommendedName>
</protein>
<feature type="signal peptide" evidence="1">
    <location>
        <begin position="1"/>
        <end position="22"/>
    </location>
</feature>
<organism evidence="2 3">
    <name type="scientific">Alishewanella jeotgali KCTC 22429</name>
    <dbReference type="NCBI Taxonomy" id="1129374"/>
    <lineage>
        <taxon>Bacteria</taxon>
        <taxon>Pseudomonadati</taxon>
        <taxon>Pseudomonadota</taxon>
        <taxon>Gammaproteobacteria</taxon>
        <taxon>Alteromonadales</taxon>
        <taxon>Alteromonadaceae</taxon>
        <taxon>Alishewanella</taxon>
    </lineage>
</organism>
<gene>
    <name evidence="2" type="ORF">AJE_05321</name>
</gene>
<dbReference type="EMBL" id="AHTH01000010">
    <property type="protein sequence ID" value="EHR41783.1"/>
    <property type="molecule type" value="Genomic_DNA"/>
</dbReference>
<dbReference type="PROSITE" id="PS51257">
    <property type="entry name" value="PROKAR_LIPOPROTEIN"/>
    <property type="match status" value="1"/>
</dbReference>
<evidence type="ECO:0000313" key="3">
    <source>
        <dbReference type="Proteomes" id="UP000012046"/>
    </source>
</evidence>
<dbReference type="RefSeq" id="WP_008950000.1">
    <property type="nucleotide sequence ID" value="NZ_AHTH01000010.1"/>
</dbReference>
<dbReference type="Proteomes" id="UP000012046">
    <property type="component" value="Unassembled WGS sequence"/>
</dbReference>
<keyword evidence="1" id="KW-0732">Signal</keyword>
<name>H3ZCJ1_9ALTE</name>
<sequence>MKLNHAVAILMALLLSACSVRLGQFTAASTHNVRGLDYSTEQGTLTKTEGETCLHTVIIFPVGKHDDRIQRAMDNAISNGRSSGIDGDLLVNVRIEMNRWYIPLIYGRDCMRVEGDLIHLNR</sequence>
<keyword evidence="3" id="KW-1185">Reference proteome</keyword>
<reference evidence="2 3" key="1">
    <citation type="journal article" date="2012" name="J. Bacteriol.">
        <title>Genome Sequence of Extracellular-Protease-Producing Alishewanella jeotgali Isolated from Traditional Korean Fermented Seafood.</title>
        <authorList>
            <person name="Jung J."/>
            <person name="Chun J."/>
            <person name="Park W."/>
        </authorList>
    </citation>
    <scope>NUCLEOTIDE SEQUENCE [LARGE SCALE GENOMIC DNA]</scope>
    <source>
        <strain evidence="2 3">KCTC 22429</strain>
    </source>
</reference>
<proteinExistence type="predicted"/>
<accession>H3ZCJ1</accession>
<evidence type="ECO:0008006" key="4">
    <source>
        <dbReference type="Google" id="ProtNLM"/>
    </source>
</evidence>
<evidence type="ECO:0000313" key="2">
    <source>
        <dbReference type="EMBL" id="EHR41783.1"/>
    </source>
</evidence>
<feature type="chain" id="PRO_5003592211" description="Lipoprotein" evidence="1">
    <location>
        <begin position="23"/>
        <end position="122"/>
    </location>
</feature>
<evidence type="ECO:0000256" key="1">
    <source>
        <dbReference type="SAM" id="SignalP"/>
    </source>
</evidence>
<dbReference type="AlphaFoldDB" id="H3ZCJ1"/>